<keyword evidence="2" id="KW-1015">Disulfide bond</keyword>
<feature type="coiled-coil region" evidence="3">
    <location>
        <begin position="741"/>
        <end position="810"/>
    </location>
</feature>
<dbReference type="InterPro" id="IPR011044">
    <property type="entry name" value="Quino_amine_DH_bsu"/>
</dbReference>
<keyword evidence="5" id="KW-0472">Membrane</keyword>
<dbReference type="SMART" id="SM00560">
    <property type="entry name" value="LamGL"/>
    <property type="match status" value="1"/>
</dbReference>
<proteinExistence type="predicted"/>
<evidence type="ECO:0000256" key="2">
    <source>
        <dbReference type="ARBA" id="ARBA00023157"/>
    </source>
</evidence>
<dbReference type="SUPFAM" id="SSF117074">
    <property type="entry name" value="Hypothetical protein PA1324"/>
    <property type="match status" value="1"/>
</dbReference>
<dbReference type="EMBL" id="JAUCGM010000091">
    <property type="protein sequence ID" value="MDM8562231.1"/>
    <property type="molecule type" value="Genomic_DNA"/>
</dbReference>
<dbReference type="InterPro" id="IPR006558">
    <property type="entry name" value="LamG-like"/>
</dbReference>
<evidence type="ECO:0000259" key="6">
    <source>
        <dbReference type="SMART" id="SM00560"/>
    </source>
</evidence>
<dbReference type="InterPro" id="IPR013320">
    <property type="entry name" value="ConA-like_dom_sf"/>
</dbReference>
<evidence type="ECO:0000256" key="1">
    <source>
        <dbReference type="ARBA" id="ARBA00022729"/>
    </source>
</evidence>
<keyword evidence="1" id="KW-0732">Signal</keyword>
<organism evidence="7 8">
    <name type="scientific">Candidatus Marithioploca araucensis</name>
    <dbReference type="NCBI Taxonomy" id="70273"/>
    <lineage>
        <taxon>Bacteria</taxon>
        <taxon>Pseudomonadati</taxon>
        <taxon>Pseudomonadota</taxon>
        <taxon>Gammaproteobacteria</taxon>
        <taxon>Thiotrichales</taxon>
        <taxon>Thiotrichaceae</taxon>
        <taxon>Candidatus Marithioploca</taxon>
    </lineage>
</organism>
<keyword evidence="8" id="KW-1185">Reference proteome</keyword>
<dbReference type="SUPFAM" id="SSF49899">
    <property type="entry name" value="Concanavalin A-like lectins/glucanases"/>
    <property type="match status" value="1"/>
</dbReference>
<feature type="domain" description="LamG-like jellyroll fold" evidence="6">
    <location>
        <begin position="262"/>
        <end position="401"/>
    </location>
</feature>
<keyword evidence="3" id="KW-0175">Coiled coil</keyword>
<reference evidence="7" key="1">
    <citation type="submission" date="2023-06" db="EMBL/GenBank/DDBJ databases">
        <title>Uncultivated large filamentous bacteria from sulfidic sediments reveal new species and different genomic features in energy metabolism and defense.</title>
        <authorList>
            <person name="Fonseca A."/>
        </authorList>
    </citation>
    <scope>NUCLEOTIDE SEQUENCE</scope>
    <source>
        <strain evidence="7">HSG4</strain>
    </source>
</reference>
<keyword evidence="5" id="KW-1133">Transmembrane helix</keyword>
<dbReference type="SUPFAM" id="SSF50969">
    <property type="entry name" value="YVTN repeat-like/Quinoprotein amine dehydrogenase"/>
    <property type="match status" value="1"/>
</dbReference>
<sequence length="1079" mass="117323">MSTRYINDCTPVKQDVNLRLPKKRWRLISSSWALMLKESKNSVFSCSREFGQWLFVRLIALVLLSAFPIMGSANNSSIAGTVFIDANNNGVYDLNESVKSNHNVFLTDLTLISQGKGGNFHTVTNADGEFYFIAQSVGKYNIFIDLDNMYLTTPVFAEFVMPPHQISVTKNGQIVLLNFGLSDSIPDTPPDDNSDKVSGLFADQILHINCNGNVADQSEQKHSIENEGVTFTGGDRKKHPNMACFFDGGDYLKVVNSSDSLSDFTISAWVSVFGTGTEETRAIVSNDSGGDSQYYGMKMDKGVAAVFYDDGVKLNGAKDTGGTSLGDAKWHHLTAVFEGGVNTKLYVDAEPKKQTSGTMPASISPTGDLYIGRGGDNEGMEKRWRGSLDEIRIIKRVLSKDEITTLATIVDLPTGETFIQTEPTTESDDAPFLFNTKDDKGVAKTLRVTPNSDGSFSLNTVSSNSNARSGVRDGDSETTLIIKEGEMTLLDETQPGVITKVNILGDLEITDADTPDVKLILERNSDQFAFQSISNPSLVVEVNADGSLDIIDKDQPNIKAVRGKDRNIYVVDEETGTQAVIYPDGKAVAIHPDHPNIEASFNVYDTDEESYTFTNTLTGECIEVSAGNLRRNIRIFGIGRALKRGARSIGRFARKVFSPVGKLLRGAGKLAVKAVKAVGKIGKFIGSGIRTIFGGVKNFFSNLFGGRKLKRTIGRLRGEIAAFQGQIHTLQATMQQKAKVISALKERLEQQGEVIAELRTTIGEQTKTITQRAEDIAALEDTAEQQQQTIDQRNKIIADLDQQLADLEDRTGSGKDGVEAIPDGELPTRIGGVRDGTANECRHIITPAICQVYGVQDKGLNDSISFVYNPVDQTVKPIGETCQGCDLEAMAIHPITNEIYLGSGDNAVGHPNGHLYKLDANTGELRSVGVTGFEDISGLTFDDDGVLWGWAKGKGLVTLDTETGQGDLELSSPIKLADLSWDSNYQVLYGVIGKKLWRYDPTNGDTNELCGNLPSKTEAIKALPANVSPVGIVWIGSHNNHQTELQAYEITNCQLQKALNLSIGYDDVEGIDMPTAACQ</sequence>
<dbReference type="InterPro" id="IPR013783">
    <property type="entry name" value="Ig-like_fold"/>
</dbReference>
<name>A0ABT7VSM5_9GAMM</name>
<dbReference type="Gene3D" id="2.60.120.200">
    <property type="match status" value="1"/>
</dbReference>
<accession>A0ABT7VSM5</accession>
<evidence type="ECO:0000256" key="5">
    <source>
        <dbReference type="SAM" id="Phobius"/>
    </source>
</evidence>
<feature type="region of interest" description="Disordered" evidence="4">
    <location>
        <begin position="352"/>
        <end position="374"/>
    </location>
</feature>
<evidence type="ECO:0000256" key="3">
    <source>
        <dbReference type="SAM" id="Coils"/>
    </source>
</evidence>
<dbReference type="Gene3D" id="2.60.40.10">
    <property type="entry name" value="Immunoglobulins"/>
    <property type="match status" value="1"/>
</dbReference>
<gene>
    <name evidence="7" type="ORF">QUF54_02640</name>
</gene>
<feature type="compositionally biased region" description="Polar residues" evidence="4">
    <location>
        <begin position="354"/>
        <end position="365"/>
    </location>
</feature>
<dbReference type="Pfam" id="PF13385">
    <property type="entry name" value="Laminin_G_3"/>
    <property type="match status" value="1"/>
</dbReference>
<feature type="transmembrane region" description="Helical" evidence="5">
    <location>
        <begin position="54"/>
        <end position="73"/>
    </location>
</feature>
<protein>
    <recommendedName>
        <fullName evidence="6">LamG-like jellyroll fold domain-containing protein</fullName>
    </recommendedName>
</protein>
<evidence type="ECO:0000313" key="7">
    <source>
        <dbReference type="EMBL" id="MDM8562231.1"/>
    </source>
</evidence>
<evidence type="ECO:0000256" key="4">
    <source>
        <dbReference type="SAM" id="MobiDB-lite"/>
    </source>
</evidence>
<dbReference type="Proteomes" id="UP001171945">
    <property type="component" value="Unassembled WGS sequence"/>
</dbReference>
<evidence type="ECO:0000313" key="8">
    <source>
        <dbReference type="Proteomes" id="UP001171945"/>
    </source>
</evidence>
<comment type="caution">
    <text evidence="7">The sequence shown here is derived from an EMBL/GenBank/DDBJ whole genome shotgun (WGS) entry which is preliminary data.</text>
</comment>
<keyword evidence="5" id="KW-0812">Transmembrane</keyword>
<dbReference type="Gene3D" id="1.10.287.1490">
    <property type="match status" value="1"/>
</dbReference>